<organism evidence="3">
    <name type="scientific">Trypanosoma vivax (strain Y486)</name>
    <dbReference type="NCBI Taxonomy" id="1055687"/>
    <lineage>
        <taxon>Eukaryota</taxon>
        <taxon>Discoba</taxon>
        <taxon>Euglenozoa</taxon>
        <taxon>Kinetoplastea</taxon>
        <taxon>Metakinetoplastina</taxon>
        <taxon>Trypanosomatida</taxon>
        <taxon>Trypanosomatidae</taxon>
        <taxon>Trypanosoma</taxon>
        <taxon>Duttonella</taxon>
    </lineage>
</organism>
<evidence type="ECO:0000256" key="1">
    <source>
        <dbReference type="SAM" id="Coils"/>
    </source>
</evidence>
<name>G0U6E3_TRYVY</name>
<dbReference type="AlphaFoldDB" id="G0U6E3"/>
<protein>
    <recommendedName>
        <fullName evidence="4">GAF domain-containing protein</fullName>
    </recommendedName>
</protein>
<evidence type="ECO:0000313" key="3">
    <source>
        <dbReference type="EMBL" id="CCC51447.1"/>
    </source>
</evidence>
<dbReference type="EMBL" id="HE573026">
    <property type="protein sequence ID" value="CCC51447.1"/>
    <property type="molecule type" value="Genomic_DNA"/>
</dbReference>
<feature type="coiled-coil region" evidence="1">
    <location>
        <begin position="390"/>
        <end position="424"/>
    </location>
</feature>
<gene>
    <name evidence="3" type="ORF">TVY486_1004980</name>
</gene>
<dbReference type="VEuPathDB" id="TriTrypDB:TvY486_1004980"/>
<proteinExistence type="predicted"/>
<sequence length="444" mass="50202">MADDPINQFDELKLVTEILNALAKSSDAVRSSQILPLAERLREATSILEHALRERLICSQSSCEEKERNKRLDCLPDLNSQDRQSPGQHHFEGRKSVVTKPSSVTAFRIPRDEVPNGPLAISKEVSRYIAASLYNILESATRLVKASSSHIFVRKEDEMISIANCATKLSFPPQLIHHRCLGSSDAEVLASGIALNQYTMDSAKITSSVIIFPVFSKSSSSEAVAVVHMESKFQGREAFTKVDEGVLLTTSQLIGELMSNFPQMDWIKNFYDPVTQHILAPFKPKKKTIASPGQGTNGKLHSIEGTSTTPPAILDKDYLRKVEECDFQMLIRREVLPRLRSQKTVVQGLSPAPTLREIDAYVENMQSCWSRSLANYISYSEEEHSNSLELKVVRRELTRIKALYEQAEEELRLYRLEGRDYRKEFSCIKDELDSYIRKRDKTSS</sequence>
<reference evidence="3" key="1">
    <citation type="journal article" date="2012" name="Proc. Natl. Acad. Sci. U.S.A.">
        <title>Antigenic diversity is generated by distinct evolutionary mechanisms in African trypanosome species.</title>
        <authorList>
            <person name="Jackson A.P."/>
            <person name="Berry A."/>
            <person name="Aslett M."/>
            <person name="Allison H.C."/>
            <person name="Burton P."/>
            <person name="Vavrova-Anderson J."/>
            <person name="Brown R."/>
            <person name="Browne H."/>
            <person name="Corton N."/>
            <person name="Hauser H."/>
            <person name="Gamble J."/>
            <person name="Gilderthorp R."/>
            <person name="Marcello L."/>
            <person name="McQuillan J."/>
            <person name="Otto T.D."/>
            <person name="Quail M.A."/>
            <person name="Sanders M.J."/>
            <person name="van Tonder A."/>
            <person name="Ginger M.L."/>
            <person name="Field M.C."/>
            <person name="Barry J.D."/>
            <person name="Hertz-Fowler C."/>
            <person name="Berriman M."/>
        </authorList>
    </citation>
    <scope>NUCLEOTIDE SEQUENCE</scope>
    <source>
        <strain evidence="3">Y486</strain>
    </source>
</reference>
<feature type="region of interest" description="Disordered" evidence="2">
    <location>
        <begin position="76"/>
        <end position="95"/>
    </location>
</feature>
<keyword evidence="1" id="KW-0175">Coiled coil</keyword>
<feature type="compositionally biased region" description="Polar residues" evidence="2">
    <location>
        <begin position="291"/>
        <end position="306"/>
    </location>
</feature>
<feature type="compositionally biased region" description="Polar residues" evidence="2">
    <location>
        <begin position="78"/>
        <end position="87"/>
    </location>
</feature>
<evidence type="ECO:0008006" key="4">
    <source>
        <dbReference type="Google" id="ProtNLM"/>
    </source>
</evidence>
<evidence type="ECO:0000256" key="2">
    <source>
        <dbReference type="SAM" id="MobiDB-lite"/>
    </source>
</evidence>
<feature type="region of interest" description="Disordered" evidence="2">
    <location>
        <begin position="287"/>
        <end position="306"/>
    </location>
</feature>
<accession>G0U6E3</accession>